<organism evidence="1">
    <name type="scientific">Echinococcus granulosus</name>
    <name type="common">Hydatid tapeworm</name>
    <dbReference type="NCBI Taxonomy" id="6210"/>
    <lineage>
        <taxon>Eukaryota</taxon>
        <taxon>Metazoa</taxon>
        <taxon>Spiralia</taxon>
        <taxon>Lophotrochozoa</taxon>
        <taxon>Platyhelminthes</taxon>
        <taxon>Cestoda</taxon>
        <taxon>Eucestoda</taxon>
        <taxon>Cyclophyllidea</taxon>
        <taxon>Taeniidae</taxon>
        <taxon>Echinococcus</taxon>
        <taxon>Echinococcus granulosus group</taxon>
    </lineage>
</organism>
<dbReference type="AlphaFoldDB" id="A0A068WC76"/>
<dbReference type="WBParaSite" id="EgrG_002015200">
    <property type="protein sequence ID" value="EgrG_002015200"/>
    <property type="gene ID" value="EgrG_002015200"/>
</dbReference>
<dbReference type="EMBL" id="LK028576">
    <property type="protein sequence ID" value="CDS15229.1"/>
    <property type="molecule type" value="Genomic_DNA"/>
</dbReference>
<evidence type="ECO:0000313" key="1">
    <source>
        <dbReference type="EMBL" id="CDS15229.1"/>
    </source>
</evidence>
<protein>
    <submittedName>
        <fullName evidence="3">Expressed conserved protein</fullName>
    </submittedName>
</protein>
<accession>A0A068WC76</accession>
<evidence type="ECO:0000313" key="3">
    <source>
        <dbReference type="WBParaSite" id="EgrG_002015200"/>
    </source>
</evidence>
<reference evidence="3" key="3">
    <citation type="submission" date="2020-10" db="UniProtKB">
        <authorList>
            <consortium name="WormBaseParasite"/>
        </authorList>
    </citation>
    <scope>IDENTIFICATION</scope>
</reference>
<name>A0A068WC76_ECHGR</name>
<gene>
    <name evidence="1" type="ORF">EgrG_002015200</name>
</gene>
<proteinExistence type="predicted"/>
<reference evidence="1 2" key="1">
    <citation type="journal article" date="2013" name="Nature">
        <title>The genomes of four tapeworm species reveal adaptations to parasitism.</title>
        <authorList>
            <person name="Tsai I.J."/>
            <person name="Zarowiecki M."/>
            <person name="Holroyd N."/>
            <person name="Garciarrubio A."/>
            <person name="Sanchez-Flores A."/>
            <person name="Brooks K.L."/>
            <person name="Tracey A."/>
            <person name="Bobes R.J."/>
            <person name="Fragoso G."/>
            <person name="Sciutto E."/>
            <person name="Aslett M."/>
            <person name="Beasley H."/>
            <person name="Bennett H.M."/>
            <person name="Cai J."/>
            <person name="Camicia F."/>
            <person name="Clark R."/>
            <person name="Cucher M."/>
            <person name="De Silva N."/>
            <person name="Day T.A."/>
            <person name="Deplazes P."/>
            <person name="Estrada K."/>
            <person name="Fernandez C."/>
            <person name="Holland P.W."/>
            <person name="Hou J."/>
            <person name="Hu S."/>
            <person name="Huckvale T."/>
            <person name="Hung S.S."/>
            <person name="Kamenetzky L."/>
            <person name="Keane J.A."/>
            <person name="Kiss F."/>
            <person name="Koziol U."/>
            <person name="Lambert O."/>
            <person name="Liu K."/>
            <person name="Luo X."/>
            <person name="Luo Y."/>
            <person name="Macchiaroli N."/>
            <person name="Nichol S."/>
            <person name="Paps J."/>
            <person name="Parkinson J."/>
            <person name="Pouchkina-Stantcheva N."/>
            <person name="Riddiford N."/>
            <person name="Rosenzvit M."/>
            <person name="Salinas G."/>
            <person name="Wasmuth J.D."/>
            <person name="Zamanian M."/>
            <person name="Zheng Y."/>
            <person name="Cai X."/>
            <person name="Soberon X."/>
            <person name="Olson P.D."/>
            <person name="Laclette J.P."/>
            <person name="Brehm K."/>
            <person name="Berriman M."/>
            <person name="Garciarrubio A."/>
            <person name="Bobes R.J."/>
            <person name="Fragoso G."/>
            <person name="Sanchez-Flores A."/>
            <person name="Estrada K."/>
            <person name="Cevallos M.A."/>
            <person name="Morett E."/>
            <person name="Gonzalez V."/>
            <person name="Portillo T."/>
            <person name="Ochoa-Leyva A."/>
            <person name="Jose M.V."/>
            <person name="Sciutto E."/>
            <person name="Landa A."/>
            <person name="Jimenez L."/>
            <person name="Valdes V."/>
            <person name="Carrero J.C."/>
            <person name="Larralde C."/>
            <person name="Morales-Montor J."/>
            <person name="Limon-Lason J."/>
            <person name="Soberon X."/>
            <person name="Laclette J.P."/>
        </authorList>
    </citation>
    <scope>NUCLEOTIDE SEQUENCE [LARGE SCALE GENOMIC DNA]</scope>
</reference>
<dbReference type="Proteomes" id="UP000492820">
    <property type="component" value="Unassembled WGS sequence"/>
</dbReference>
<reference evidence="1" key="2">
    <citation type="submission" date="2014-06" db="EMBL/GenBank/DDBJ databases">
        <authorList>
            <person name="Aslett M."/>
        </authorList>
    </citation>
    <scope>NUCLEOTIDE SEQUENCE</scope>
</reference>
<sequence length="184" mass="19996">MAEFVENHCRRLVEATFAQINFNNLVFYKAEIQKANAVTGIVNVHVVEPPPALSGRKPVSLLSLEAVYKEHQFSGTMYPEHICAKENTYVTKVTFSGGGGSTYCLWCQGESMAQTLETILAMLVGSMRNALAPGSAKFHANVADFHEVCYCQVSAADLTMSGLNALPCVADNVNRSSERTASLQ</sequence>
<evidence type="ECO:0000313" key="2">
    <source>
        <dbReference type="Proteomes" id="UP000492820"/>
    </source>
</evidence>